<accession>A0A4P9C3D0</accession>
<dbReference type="Pfam" id="PF00389">
    <property type="entry name" value="2-Hacid_dh"/>
    <property type="match status" value="1"/>
</dbReference>
<keyword evidence="3" id="KW-0520">NAD</keyword>
<dbReference type="InterPro" id="IPR006140">
    <property type="entry name" value="D-isomer_DH_NAD-bd"/>
</dbReference>
<evidence type="ECO:0000313" key="8">
    <source>
        <dbReference type="Proteomes" id="UP000218387"/>
    </source>
</evidence>
<evidence type="ECO:0000256" key="4">
    <source>
        <dbReference type="RuleBase" id="RU003719"/>
    </source>
</evidence>
<keyword evidence="8" id="KW-1185">Reference proteome</keyword>
<dbReference type="PROSITE" id="PS00671">
    <property type="entry name" value="D_2_HYDROXYACID_DH_3"/>
    <property type="match status" value="1"/>
</dbReference>
<dbReference type="PROSITE" id="PS00065">
    <property type="entry name" value="D_2_HYDROXYACID_DH_1"/>
    <property type="match status" value="1"/>
</dbReference>
<keyword evidence="2 4" id="KW-0560">Oxidoreductase</keyword>
<evidence type="ECO:0000259" key="5">
    <source>
        <dbReference type="Pfam" id="PF00389"/>
    </source>
</evidence>
<dbReference type="InterPro" id="IPR006139">
    <property type="entry name" value="D-isomer_2_OHA_DH_cat_dom"/>
</dbReference>
<dbReference type="Gene3D" id="3.40.50.720">
    <property type="entry name" value="NAD(P)-binding Rossmann-like Domain"/>
    <property type="match status" value="2"/>
</dbReference>
<proteinExistence type="inferred from homology"/>
<evidence type="ECO:0000256" key="1">
    <source>
        <dbReference type="ARBA" id="ARBA00005854"/>
    </source>
</evidence>
<dbReference type="PROSITE" id="PS00670">
    <property type="entry name" value="D_2_HYDROXYACID_DH_2"/>
    <property type="match status" value="1"/>
</dbReference>
<evidence type="ECO:0000256" key="2">
    <source>
        <dbReference type="ARBA" id="ARBA00023002"/>
    </source>
</evidence>
<name>A0A4P9C3D0_EUBML</name>
<protein>
    <submittedName>
        <fullName evidence="7">GyaR protein</fullName>
    </submittedName>
</protein>
<evidence type="ECO:0000313" key="7">
    <source>
        <dbReference type="EMBL" id="QCT69839.1"/>
    </source>
</evidence>
<organism evidence="7 8">
    <name type="scientific">Eubacterium maltosivorans</name>
    <dbReference type="NCBI Taxonomy" id="2041044"/>
    <lineage>
        <taxon>Bacteria</taxon>
        <taxon>Bacillati</taxon>
        <taxon>Bacillota</taxon>
        <taxon>Clostridia</taxon>
        <taxon>Eubacteriales</taxon>
        <taxon>Eubacteriaceae</taxon>
        <taxon>Eubacterium</taxon>
    </lineage>
</organism>
<dbReference type="InterPro" id="IPR036291">
    <property type="entry name" value="NAD(P)-bd_dom_sf"/>
</dbReference>
<gene>
    <name evidence="7" type="ORF">CPZ25_000475</name>
</gene>
<dbReference type="KEGG" id="emt:CPZ25_000475"/>
<dbReference type="InterPro" id="IPR029752">
    <property type="entry name" value="D-isomer_DH_CS1"/>
</dbReference>
<dbReference type="SUPFAM" id="SSF51735">
    <property type="entry name" value="NAD(P)-binding Rossmann-fold domains"/>
    <property type="match status" value="1"/>
</dbReference>
<sequence length="329" mass="36287">MKVIVLAARARIEKYTDFSQIPEDWELVFAQGMTDAEILEKAGDAAFIFADPVLPVSGGLIRGLPNLKLIQSEGVGYNRIDLEAVREKGVYVCNNASANSGAVAEQIILLILALQRRFMEGARMVYEGGQADAKQQFILDGLMELGDSTVGIVGFGAIGKELARRLDGFGCRMLYYNRHRLKAEEEAERKVTYCELDTLLETSDIVSVNLPVTPETTGFIDSEFLKKMKKTGILINTARGEIMDQDAVAQALLDGSIAGAGIDTLAPEPFTLNNPILRLPEEVREKKLAVSPHVAGTTYHVFHKMHRDSWKNLRLVAEGKEPENIVIRP</sequence>
<evidence type="ECO:0000259" key="6">
    <source>
        <dbReference type="Pfam" id="PF02826"/>
    </source>
</evidence>
<dbReference type="AlphaFoldDB" id="A0A4P9C3D0"/>
<dbReference type="GO" id="GO:0051287">
    <property type="term" value="F:NAD binding"/>
    <property type="evidence" value="ECO:0007669"/>
    <property type="project" value="InterPro"/>
</dbReference>
<feature type="domain" description="D-isomer specific 2-hydroxyacid dehydrogenase catalytic" evidence="5">
    <location>
        <begin position="24"/>
        <end position="326"/>
    </location>
</feature>
<feature type="domain" description="D-isomer specific 2-hydroxyacid dehydrogenase NAD-binding" evidence="6">
    <location>
        <begin position="109"/>
        <end position="295"/>
    </location>
</feature>
<reference evidence="7 8" key="1">
    <citation type="submission" date="2018-05" db="EMBL/GenBank/DDBJ databases">
        <title>Genome comparison of Eubacterium sp.</title>
        <authorList>
            <person name="Feng Y."/>
            <person name="Sanchez-Andrea I."/>
            <person name="Stams A.J.M."/>
            <person name="De Vos W.M."/>
        </authorList>
    </citation>
    <scope>NUCLEOTIDE SEQUENCE [LARGE SCALE GENOMIC DNA]</scope>
    <source>
        <strain evidence="7 8">YI</strain>
    </source>
</reference>
<dbReference type="PANTHER" id="PTHR43761:SF1">
    <property type="entry name" value="D-ISOMER SPECIFIC 2-HYDROXYACID DEHYDROGENASE CATALYTIC DOMAIN-CONTAINING PROTEIN-RELATED"/>
    <property type="match status" value="1"/>
</dbReference>
<dbReference type="SUPFAM" id="SSF52283">
    <property type="entry name" value="Formate/glycerate dehydrogenase catalytic domain-like"/>
    <property type="match status" value="1"/>
</dbReference>
<dbReference type="RefSeq" id="WP_096919325.1">
    <property type="nucleotide sequence ID" value="NZ_CP029487.1"/>
</dbReference>
<dbReference type="GO" id="GO:0016616">
    <property type="term" value="F:oxidoreductase activity, acting on the CH-OH group of donors, NAD or NADP as acceptor"/>
    <property type="evidence" value="ECO:0007669"/>
    <property type="project" value="InterPro"/>
</dbReference>
<comment type="similarity">
    <text evidence="1 4">Belongs to the D-isomer specific 2-hydroxyacid dehydrogenase family.</text>
</comment>
<dbReference type="PANTHER" id="PTHR43761">
    <property type="entry name" value="D-ISOMER SPECIFIC 2-HYDROXYACID DEHYDROGENASE FAMILY PROTEIN (AFU_ORTHOLOGUE AFUA_1G13630)"/>
    <property type="match status" value="1"/>
</dbReference>
<dbReference type="Proteomes" id="UP000218387">
    <property type="component" value="Chromosome"/>
</dbReference>
<evidence type="ECO:0000256" key="3">
    <source>
        <dbReference type="ARBA" id="ARBA00023027"/>
    </source>
</evidence>
<dbReference type="InterPro" id="IPR029753">
    <property type="entry name" value="D-isomer_DH_CS"/>
</dbReference>
<dbReference type="InterPro" id="IPR050418">
    <property type="entry name" value="D-iso_2-hydroxyacid_DH_PdxB"/>
</dbReference>
<dbReference type="EMBL" id="CP029487">
    <property type="protein sequence ID" value="QCT69839.1"/>
    <property type="molecule type" value="Genomic_DNA"/>
</dbReference>
<dbReference type="Pfam" id="PF02826">
    <property type="entry name" value="2-Hacid_dh_C"/>
    <property type="match status" value="1"/>
</dbReference>